<evidence type="ECO:0000313" key="3">
    <source>
        <dbReference type="Proteomes" id="UP000054321"/>
    </source>
</evidence>
<reference evidence="3" key="2">
    <citation type="submission" date="2015-01" db="EMBL/GenBank/DDBJ databases">
        <title>Evolutionary Origins and Diversification of the Mycorrhizal Mutualists.</title>
        <authorList>
            <consortium name="DOE Joint Genome Institute"/>
            <consortium name="Mycorrhizal Genomics Consortium"/>
            <person name="Kohler A."/>
            <person name="Kuo A."/>
            <person name="Nagy L.G."/>
            <person name="Floudas D."/>
            <person name="Copeland A."/>
            <person name="Barry K.W."/>
            <person name="Cichocki N."/>
            <person name="Veneault-Fourrey C."/>
            <person name="LaButti K."/>
            <person name="Lindquist E.A."/>
            <person name="Lipzen A."/>
            <person name="Lundell T."/>
            <person name="Morin E."/>
            <person name="Murat C."/>
            <person name="Riley R."/>
            <person name="Ohm R."/>
            <person name="Sun H."/>
            <person name="Tunlid A."/>
            <person name="Henrissat B."/>
            <person name="Grigoriev I.V."/>
            <person name="Hibbett D.S."/>
            <person name="Martin F."/>
        </authorList>
    </citation>
    <scope>NUCLEOTIDE SEQUENCE [LARGE SCALE GENOMIC DNA]</scope>
    <source>
        <strain evidence="3">Zn</strain>
    </source>
</reference>
<accession>A0A0C3HSR1</accession>
<dbReference type="EMBL" id="KN832871">
    <property type="protein sequence ID" value="KIN06055.1"/>
    <property type="molecule type" value="Genomic_DNA"/>
</dbReference>
<dbReference type="AlphaFoldDB" id="A0A0C3HSR1"/>
<name>A0A0C3HSR1_OIDMZ</name>
<feature type="compositionally biased region" description="Low complexity" evidence="1">
    <location>
        <begin position="300"/>
        <end position="331"/>
    </location>
</feature>
<dbReference type="PANTHER" id="PTHR40625">
    <property type="entry name" value="GTP-BINDING PROTEIN ESDC-RELATED"/>
    <property type="match status" value="1"/>
</dbReference>
<dbReference type="OrthoDB" id="5422351at2759"/>
<evidence type="ECO:0000256" key="1">
    <source>
        <dbReference type="SAM" id="MobiDB-lite"/>
    </source>
</evidence>
<dbReference type="STRING" id="913774.A0A0C3HSR1"/>
<dbReference type="PANTHER" id="PTHR40625:SF1">
    <property type="entry name" value="AMP-ACTIVATED PROTEIN KINASE GLYCOGEN-BINDING DOMAIN-CONTAINING PROTEIN"/>
    <property type="match status" value="1"/>
</dbReference>
<organism evidence="2 3">
    <name type="scientific">Oidiodendron maius (strain Zn)</name>
    <dbReference type="NCBI Taxonomy" id="913774"/>
    <lineage>
        <taxon>Eukaryota</taxon>
        <taxon>Fungi</taxon>
        <taxon>Dikarya</taxon>
        <taxon>Ascomycota</taxon>
        <taxon>Pezizomycotina</taxon>
        <taxon>Leotiomycetes</taxon>
        <taxon>Leotiomycetes incertae sedis</taxon>
        <taxon>Myxotrichaceae</taxon>
        <taxon>Oidiodendron</taxon>
    </lineage>
</organism>
<dbReference type="HOGENOM" id="CLU_027580_0_0_1"/>
<keyword evidence="3" id="KW-1185">Reference proteome</keyword>
<dbReference type="Proteomes" id="UP000054321">
    <property type="component" value="Unassembled WGS sequence"/>
</dbReference>
<dbReference type="InParanoid" id="A0A0C3HSR1"/>
<gene>
    <name evidence="2" type="ORF">OIDMADRAFT_24396</name>
</gene>
<feature type="region of interest" description="Disordered" evidence="1">
    <location>
        <begin position="157"/>
        <end position="197"/>
    </location>
</feature>
<protein>
    <submittedName>
        <fullName evidence="2">Uncharacterized protein</fullName>
    </submittedName>
</protein>
<sequence length="468" mass="50972">MERDIRRASGQWRGCYAFEGITCDGDGESKPKRTGGLKMGQTYYYYYELDDGTEIHDPSVPSTTICPYLPGQQVNLLWVPVEVLPPRERSASMSSMVNETIKTMAPGDKFLTPRAPPPIPPKRIRANTAPMSVVRRRTARSVSPRPERLQWSPRLLFGRRSPSSHSQKAERRGRWSPLSRFFGDDVSGRSPSPSRWLNEKRNISMPTARTASSYSFERPLTSRELPLRRAVSQEPSSHLPIMLPMSAEIEGGEELKEEYDEDDDDDVNFASHIQLITVSDDAAHLPTALSPPSACPLSPPGANATATPPGPASTTRPPSYSSAPPSPANTSKPLPLLPQDDTASYLPPLLSRSHFSASTVVTSPTASYFDFSDDEDDNTDTHSAEDVFVDSPLVEPVGPRGLGDVVNAAREAEKRKQDEAAKEATVALSTVASRSTFGGAEMFGDGGGGGYSLDELRKELGYLGGMIC</sequence>
<proteinExistence type="predicted"/>
<reference evidence="2 3" key="1">
    <citation type="submission" date="2014-04" db="EMBL/GenBank/DDBJ databases">
        <authorList>
            <consortium name="DOE Joint Genome Institute"/>
            <person name="Kuo A."/>
            <person name="Martino E."/>
            <person name="Perotto S."/>
            <person name="Kohler A."/>
            <person name="Nagy L.G."/>
            <person name="Floudas D."/>
            <person name="Copeland A."/>
            <person name="Barry K.W."/>
            <person name="Cichocki N."/>
            <person name="Veneault-Fourrey C."/>
            <person name="LaButti K."/>
            <person name="Lindquist E.A."/>
            <person name="Lipzen A."/>
            <person name="Lundell T."/>
            <person name="Morin E."/>
            <person name="Murat C."/>
            <person name="Sun H."/>
            <person name="Tunlid A."/>
            <person name="Henrissat B."/>
            <person name="Grigoriev I.V."/>
            <person name="Hibbett D.S."/>
            <person name="Martin F."/>
            <person name="Nordberg H.P."/>
            <person name="Cantor M.N."/>
            <person name="Hua S.X."/>
        </authorList>
    </citation>
    <scope>NUCLEOTIDE SEQUENCE [LARGE SCALE GENOMIC DNA]</scope>
    <source>
        <strain evidence="2 3">Zn</strain>
    </source>
</reference>
<evidence type="ECO:0000313" key="2">
    <source>
        <dbReference type="EMBL" id="KIN06055.1"/>
    </source>
</evidence>
<feature type="region of interest" description="Disordered" evidence="1">
    <location>
        <begin position="287"/>
        <end position="341"/>
    </location>
</feature>